<keyword evidence="2" id="KW-1185">Reference proteome</keyword>
<evidence type="ECO:0000313" key="2">
    <source>
        <dbReference type="Proteomes" id="UP000001312"/>
    </source>
</evidence>
<organism evidence="1 2">
    <name type="scientific">Sclerotinia sclerotiorum (strain ATCC 18683 / 1980 / Ss-1)</name>
    <name type="common">White mold</name>
    <name type="synonym">Whetzelinia sclerotiorum</name>
    <dbReference type="NCBI Taxonomy" id="665079"/>
    <lineage>
        <taxon>Eukaryota</taxon>
        <taxon>Fungi</taxon>
        <taxon>Dikarya</taxon>
        <taxon>Ascomycota</taxon>
        <taxon>Pezizomycotina</taxon>
        <taxon>Leotiomycetes</taxon>
        <taxon>Helotiales</taxon>
        <taxon>Sclerotiniaceae</taxon>
        <taxon>Sclerotinia</taxon>
    </lineage>
</organism>
<accession>A7EQ73</accession>
<dbReference type="HOGENOM" id="CLU_3107821_0_0_1"/>
<sequence>MGSKAYSHDSIVLQTSLNRIQSHFQLLVNLESGSSFPLQKVVLWTKESSFQ</sequence>
<evidence type="ECO:0000313" key="1">
    <source>
        <dbReference type="EMBL" id="EDO04989.1"/>
    </source>
</evidence>
<proteinExistence type="predicted"/>
<dbReference type="EMBL" id="CH476629">
    <property type="protein sequence ID" value="EDO04989.1"/>
    <property type="molecule type" value="Genomic_DNA"/>
</dbReference>
<dbReference type="KEGG" id="ssl:SS1G_07473"/>
<gene>
    <name evidence="1" type="ORF">SS1G_07473</name>
</gene>
<dbReference type="Proteomes" id="UP000001312">
    <property type="component" value="Unassembled WGS sequence"/>
</dbReference>
<reference evidence="2" key="1">
    <citation type="journal article" date="2011" name="PLoS Genet.">
        <title>Genomic analysis of the necrotrophic fungal pathogens Sclerotinia sclerotiorum and Botrytis cinerea.</title>
        <authorList>
            <person name="Amselem J."/>
            <person name="Cuomo C.A."/>
            <person name="van Kan J.A."/>
            <person name="Viaud M."/>
            <person name="Benito E.P."/>
            <person name="Couloux A."/>
            <person name="Coutinho P.M."/>
            <person name="de Vries R.P."/>
            <person name="Dyer P.S."/>
            <person name="Fillinger S."/>
            <person name="Fournier E."/>
            <person name="Gout L."/>
            <person name="Hahn M."/>
            <person name="Kohn L."/>
            <person name="Lapalu N."/>
            <person name="Plummer K.M."/>
            <person name="Pradier J.M."/>
            <person name="Quevillon E."/>
            <person name="Sharon A."/>
            <person name="Simon A."/>
            <person name="ten Have A."/>
            <person name="Tudzynski B."/>
            <person name="Tudzynski P."/>
            <person name="Wincker P."/>
            <person name="Andrew M."/>
            <person name="Anthouard V."/>
            <person name="Beever R.E."/>
            <person name="Beffa R."/>
            <person name="Benoit I."/>
            <person name="Bouzid O."/>
            <person name="Brault B."/>
            <person name="Chen Z."/>
            <person name="Choquer M."/>
            <person name="Collemare J."/>
            <person name="Cotton P."/>
            <person name="Danchin E.G."/>
            <person name="Da Silva C."/>
            <person name="Gautier A."/>
            <person name="Giraud C."/>
            <person name="Giraud T."/>
            <person name="Gonzalez C."/>
            <person name="Grossetete S."/>
            <person name="Guldener U."/>
            <person name="Henrissat B."/>
            <person name="Howlett B.J."/>
            <person name="Kodira C."/>
            <person name="Kretschmer M."/>
            <person name="Lappartient A."/>
            <person name="Leroch M."/>
            <person name="Levis C."/>
            <person name="Mauceli E."/>
            <person name="Neuveglise C."/>
            <person name="Oeser B."/>
            <person name="Pearson M."/>
            <person name="Poulain J."/>
            <person name="Poussereau N."/>
            <person name="Quesneville H."/>
            <person name="Rascle C."/>
            <person name="Schumacher J."/>
            <person name="Segurens B."/>
            <person name="Sexton A."/>
            <person name="Silva E."/>
            <person name="Sirven C."/>
            <person name="Soanes D.M."/>
            <person name="Talbot N.J."/>
            <person name="Templeton M."/>
            <person name="Yandava C."/>
            <person name="Yarden O."/>
            <person name="Zeng Q."/>
            <person name="Rollins J.A."/>
            <person name="Lebrun M.H."/>
            <person name="Dickman M."/>
        </authorList>
    </citation>
    <scope>NUCLEOTIDE SEQUENCE [LARGE SCALE GENOMIC DNA]</scope>
    <source>
        <strain evidence="2">ATCC 18683 / 1980 / Ss-1</strain>
    </source>
</reference>
<dbReference type="AlphaFoldDB" id="A7EQ73"/>
<dbReference type="InParanoid" id="A7EQ73"/>
<name>A7EQ73_SCLS1</name>
<protein>
    <submittedName>
        <fullName evidence="1">Uncharacterized protein</fullName>
    </submittedName>
</protein>
<dbReference type="GeneID" id="5488163"/>
<dbReference type="RefSeq" id="XP_001592026.1">
    <property type="nucleotide sequence ID" value="XM_001591976.1"/>
</dbReference>